<dbReference type="Pfam" id="PF25579">
    <property type="entry name" value="TPR_TRIP12_N"/>
    <property type="match status" value="1"/>
</dbReference>
<dbReference type="InterPro" id="IPR040457">
    <property type="entry name" value="GCP_C"/>
</dbReference>
<comment type="caution">
    <text evidence="9">The sequence shown here is derived from an EMBL/GenBank/DDBJ whole genome shotgun (WGS) entry which is preliminary data.</text>
</comment>
<evidence type="ECO:0000256" key="5">
    <source>
        <dbReference type="ARBA" id="ARBA00023212"/>
    </source>
</evidence>
<dbReference type="GO" id="GO:0005874">
    <property type="term" value="C:microtubule"/>
    <property type="evidence" value="ECO:0007669"/>
    <property type="project" value="UniProtKB-KW"/>
</dbReference>
<evidence type="ECO:0000256" key="3">
    <source>
        <dbReference type="ARBA" id="ARBA00022490"/>
    </source>
</evidence>
<comment type="subcellular location">
    <subcellularLocation>
        <location evidence="1">Cytoplasm</location>
        <location evidence="1">Cytoskeleton</location>
    </subcellularLocation>
</comment>
<reference evidence="9" key="1">
    <citation type="submission" date="2023-12" db="EMBL/GenBank/DDBJ databases">
        <title>Genome assembly of Anisodus tanguticus.</title>
        <authorList>
            <person name="Wang Y.-J."/>
        </authorList>
    </citation>
    <scope>NUCLEOTIDE SEQUENCE</scope>
    <source>
        <strain evidence="9">KB-2021</strain>
        <tissue evidence="9">Leaf</tissue>
    </source>
</reference>
<protein>
    <recommendedName>
        <fullName evidence="8">PRONE domain-containing protein</fullName>
    </recommendedName>
</protein>
<keyword evidence="6" id="KW-0344">Guanine-nucleotide releasing factor</keyword>
<sequence>MNDDGALDLIKELIHRLLSPTPLNPNPTTPTSNHQYHQSLRYAIRILSSHMTPSISSDEAAMVESIKRKLATQGKSSDALTFADVYTKFSSKTGSGSVRNKWAVLYLLKTVSEDRKIIQKHQSNNGFLSSVLSGGLPELVGNESNSNFGVRNDSNRDFRGLGGKMEKGYSDGGLSDEFQDYHNLGVRNENMKDFRGLMGKLGKIEKGYSDGNLGLGNDGSKDLSNLQGYSDNSKDSRGLVGKLGKMEKGYGDISLSDDFKNLNRVSDNSRVLRGKSEVGKGFSGGVLMVLKDPENLRDMAYKEFVNLSKEENEVSEDVLVRDVLYACQGIDGKYVKFDEKADGYVLPDWMKVPRATRSVVRKLCELGFLFRKVKGYISESMNQFPAQDVGTVGQAFCAALQDELSEYYKLLAVLEGQAMNPIPLGSEGSCSGNYMSLRRLSVWFAEPIVKMRLMAVLVDNCKSLKGGAMAGAIHMHAQHGDPLVNDFMKRLLRRVCSPLFEMVRRWVLEGELEDIFAEFFVLSQPVKDESLWREGYRLHAAMLPAFISQSLAKQILRTGKSINFLRVCCDDRCWADAATEAATAVGTTTTRGSLGYGETDALESLVTEAAKRIDKHLLELMHTRYKFKEHCLAIKRYLLLGQGDFVQYLMDIVGPELSEPANTISSFKLATLLESAITSSNAQYDGCDIRARLRVKMMPHNTGDRGWDVFSLEYDAGVPLNTVFTESVMTRYIRVFNFLWKLRRVEHALTGTWKTMKPNCITSHFFSKLPQAVKSQLILTSRKCQVLWDEMNHFVSNLQYYIMFEVLEVSWSNLVKEMELSKDLDDLLAAHEKYLFSILEKSLLGERSQDLNKTLFVLFDLILHFRSLADRLYEGINELQSRTTAETSINSRDKVKSPGKTNDKSSEPGSWLGEGRKALTQRAGEFLRNMGNDIDAIGKDYATIFEGFISQLPVQQHIDLKFLMFRLNFTEFYSFISSGIIWFSREFFHIKFSPLSVYLIHRYFSSSSEGIQLARRVLFDLEIDMMKERFAKLQLGEDMSGGGKGVYITADNFSPECLLDCLDLSSERHTLEVANRIKLLCMFGDSKVSQITTLDFKVSHVLGKLELHHVLSNHIFPILLRSTSTSPETVHNQPLTPSHWGIRASPLHMSEPSQPCFPRLVFHKGHSQLNLVTLDFSRIGRKKLKNIDEQSVDKRAYSSTESRSSTSNSTVHTTMNSIHESHDGDADTTLSTSGSSEGEKDLLMDLVNVIIVVGTITGVNR</sequence>
<dbReference type="Pfam" id="PF03759">
    <property type="entry name" value="PRONE"/>
    <property type="match status" value="1"/>
</dbReference>
<dbReference type="InterPro" id="IPR041470">
    <property type="entry name" value="GCP_N"/>
</dbReference>
<dbReference type="GO" id="GO:0000278">
    <property type="term" value="P:mitotic cell cycle"/>
    <property type="evidence" value="ECO:0007669"/>
    <property type="project" value="TreeGrafter"/>
</dbReference>
<dbReference type="EMBL" id="JAVYJV010000017">
    <property type="protein sequence ID" value="KAK4348411.1"/>
    <property type="molecule type" value="Genomic_DNA"/>
</dbReference>
<dbReference type="GO" id="GO:0007020">
    <property type="term" value="P:microtubule nucleation"/>
    <property type="evidence" value="ECO:0007669"/>
    <property type="project" value="InterPro"/>
</dbReference>
<keyword evidence="3" id="KW-0963">Cytoplasm</keyword>
<dbReference type="Pfam" id="PF04130">
    <property type="entry name" value="GCP_C_terminal"/>
    <property type="match status" value="1"/>
</dbReference>
<feature type="domain" description="PRONE" evidence="8">
    <location>
        <begin position="1013"/>
        <end position="1046"/>
    </location>
</feature>
<dbReference type="PROSITE" id="PS51334">
    <property type="entry name" value="PRONE"/>
    <property type="match status" value="1"/>
</dbReference>
<organism evidence="9 10">
    <name type="scientific">Anisodus tanguticus</name>
    <dbReference type="NCBI Taxonomy" id="243964"/>
    <lineage>
        <taxon>Eukaryota</taxon>
        <taxon>Viridiplantae</taxon>
        <taxon>Streptophyta</taxon>
        <taxon>Embryophyta</taxon>
        <taxon>Tracheophyta</taxon>
        <taxon>Spermatophyta</taxon>
        <taxon>Magnoliopsida</taxon>
        <taxon>eudicotyledons</taxon>
        <taxon>Gunneridae</taxon>
        <taxon>Pentapetalae</taxon>
        <taxon>asterids</taxon>
        <taxon>lamiids</taxon>
        <taxon>Solanales</taxon>
        <taxon>Solanaceae</taxon>
        <taxon>Solanoideae</taxon>
        <taxon>Hyoscyameae</taxon>
        <taxon>Anisodus</taxon>
    </lineage>
</organism>
<dbReference type="InterPro" id="IPR042241">
    <property type="entry name" value="GCP_C_sf"/>
</dbReference>
<feature type="compositionally biased region" description="Basic and acidic residues" evidence="7">
    <location>
        <begin position="891"/>
        <end position="906"/>
    </location>
</feature>
<evidence type="ECO:0000256" key="7">
    <source>
        <dbReference type="SAM" id="MobiDB-lite"/>
    </source>
</evidence>
<dbReference type="Gene3D" id="1.20.58.2010">
    <property type="entry name" value="PRONE domain, subdomain 1"/>
    <property type="match status" value="1"/>
</dbReference>
<dbReference type="GO" id="GO:0031122">
    <property type="term" value="P:cytoplasmic microtubule organization"/>
    <property type="evidence" value="ECO:0007669"/>
    <property type="project" value="TreeGrafter"/>
</dbReference>
<feature type="region of interest" description="Disordered" evidence="7">
    <location>
        <begin position="1190"/>
        <end position="1237"/>
    </location>
</feature>
<dbReference type="GO" id="GO:0051321">
    <property type="term" value="P:meiotic cell cycle"/>
    <property type="evidence" value="ECO:0007669"/>
    <property type="project" value="TreeGrafter"/>
</dbReference>
<evidence type="ECO:0000256" key="6">
    <source>
        <dbReference type="PROSITE-ProRule" id="PRU00663"/>
    </source>
</evidence>
<feature type="compositionally biased region" description="Low complexity" evidence="7">
    <location>
        <begin position="1198"/>
        <end position="1217"/>
    </location>
</feature>
<dbReference type="InterPro" id="IPR005512">
    <property type="entry name" value="PRONE_dom"/>
</dbReference>
<dbReference type="PANTHER" id="PTHR19302:SF14">
    <property type="entry name" value="GAMMA-TUBULIN COMPLEX COMPONENT 3"/>
    <property type="match status" value="1"/>
</dbReference>
<dbReference type="GO" id="GO:0000922">
    <property type="term" value="C:spindle pole"/>
    <property type="evidence" value="ECO:0007669"/>
    <property type="project" value="InterPro"/>
</dbReference>
<dbReference type="Pfam" id="PF17681">
    <property type="entry name" value="GCP_N_terminal"/>
    <property type="match status" value="1"/>
</dbReference>
<dbReference type="GO" id="GO:0043015">
    <property type="term" value="F:gamma-tubulin binding"/>
    <property type="evidence" value="ECO:0007669"/>
    <property type="project" value="InterPro"/>
</dbReference>
<dbReference type="PANTHER" id="PTHR19302">
    <property type="entry name" value="GAMMA TUBULIN COMPLEX PROTEIN"/>
    <property type="match status" value="1"/>
</dbReference>
<dbReference type="GO" id="GO:0051011">
    <property type="term" value="F:microtubule minus-end binding"/>
    <property type="evidence" value="ECO:0007669"/>
    <property type="project" value="TreeGrafter"/>
</dbReference>
<name>A0AAE1RBZ7_9SOLA</name>
<keyword evidence="10" id="KW-1185">Reference proteome</keyword>
<dbReference type="GO" id="GO:0000930">
    <property type="term" value="C:gamma-tubulin complex"/>
    <property type="evidence" value="ECO:0007669"/>
    <property type="project" value="TreeGrafter"/>
</dbReference>
<evidence type="ECO:0000256" key="1">
    <source>
        <dbReference type="ARBA" id="ARBA00004245"/>
    </source>
</evidence>
<accession>A0AAE1RBZ7</accession>
<dbReference type="InterPro" id="IPR057948">
    <property type="entry name" value="TPR_TRIP12_N"/>
</dbReference>
<evidence type="ECO:0000256" key="4">
    <source>
        <dbReference type="ARBA" id="ARBA00022701"/>
    </source>
</evidence>
<comment type="similarity">
    <text evidence="2">Belongs to the TUBGCP family.</text>
</comment>
<feature type="region of interest" description="Disordered" evidence="7">
    <location>
        <begin position="887"/>
        <end position="913"/>
    </location>
</feature>
<dbReference type="Proteomes" id="UP001291623">
    <property type="component" value="Unassembled WGS sequence"/>
</dbReference>
<evidence type="ECO:0000313" key="10">
    <source>
        <dbReference type="Proteomes" id="UP001291623"/>
    </source>
</evidence>
<evidence type="ECO:0000256" key="2">
    <source>
        <dbReference type="ARBA" id="ARBA00010337"/>
    </source>
</evidence>
<gene>
    <name evidence="9" type="ORF">RND71_031166</name>
</gene>
<proteinExistence type="inferred from homology"/>
<dbReference type="InterPro" id="IPR007259">
    <property type="entry name" value="GCP"/>
</dbReference>
<dbReference type="GO" id="GO:0005085">
    <property type="term" value="F:guanyl-nucleotide exchange factor activity"/>
    <property type="evidence" value="ECO:0007669"/>
    <property type="project" value="UniProtKB-UniRule"/>
</dbReference>
<evidence type="ECO:0000313" key="9">
    <source>
        <dbReference type="EMBL" id="KAK4348411.1"/>
    </source>
</evidence>
<evidence type="ECO:0000259" key="8">
    <source>
        <dbReference type="PROSITE" id="PS51334"/>
    </source>
</evidence>
<keyword evidence="5" id="KW-0206">Cytoskeleton</keyword>
<keyword evidence="4" id="KW-0493">Microtubule</keyword>
<dbReference type="Gene3D" id="1.20.120.1900">
    <property type="entry name" value="Gamma-tubulin complex, C-terminal domain"/>
    <property type="match status" value="1"/>
</dbReference>
<dbReference type="AlphaFoldDB" id="A0AAE1RBZ7"/>
<dbReference type="GO" id="GO:0051225">
    <property type="term" value="P:spindle assembly"/>
    <property type="evidence" value="ECO:0007669"/>
    <property type="project" value="TreeGrafter"/>
</dbReference>